<proteinExistence type="predicted"/>
<dbReference type="AlphaFoldDB" id="A0A3A9W0N3"/>
<dbReference type="PANTHER" id="PTHR38440">
    <property type="entry name" value="UPF0398 PROTEIN YPSA"/>
    <property type="match status" value="1"/>
</dbReference>
<evidence type="ECO:0000313" key="4">
    <source>
        <dbReference type="Proteomes" id="UP000275024"/>
    </source>
</evidence>
<gene>
    <name evidence="2" type="ORF">D7318_19175</name>
    <name evidence="1" type="ORF">D7319_21985</name>
</gene>
<evidence type="ECO:0000313" key="1">
    <source>
        <dbReference type="EMBL" id="RKN06530.1"/>
    </source>
</evidence>
<dbReference type="EMBL" id="RBDX01000020">
    <property type="protein sequence ID" value="RKN06530.1"/>
    <property type="molecule type" value="Genomic_DNA"/>
</dbReference>
<keyword evidence="3" id="KW-1185">Reference proteome</keyword>
<dbReference type="Proteomes" id="UP000268652">
    <property type="component" value="Unassembled WGS sequence"/>
</dbReference>
<evidence type="ECO:0000313" key="2">
    <source>
        <dbReference type="EMBL" id="RKN20348.1"/>
    </source>
</evidence>
<protein>
    <recommendedName>
        <fullName evidence="5">DUF1273 family protein</fullName>
    </recommendedName>
</protein>
<dbReference type="SUPFAM" id="SSF102405">
    <property type="entry name" value="MCP/YpsA-like"/>
    <property type="match status" value="1"/>
</dbReference>
<dbReference type="Proteomes" id="UP000275024">
    <property type="component" value="Unassembled WGS sequence"/>
</dbReference>
<dbReference type="Gene3D" id="3.40.50.450">
    <property type="match status" value="1"/>
</dbReference>
<dbReference type="PANTHER" id="PTHR38440:SF1">
    <property type="entry name" value="UPF0398 PROTEIN SPR0331"/>
    <property type="match status" value="1"/>
</dbReference>
<dbReference type="RefSeq" id="WP_120698408.1">
    <property type="nucleotide sequence ID" value="NZ_RBDX01000020.1"/>
</dbReference>
<evidence type="ECO:0008006" key="5">
    <source>
        <dbReference type="Google" id="ProtNLM"/>
    </source>
</evidence>
<accession>A0A3A9W0N3</accession>
<dbReference type="InterPro" id="IPR010697">
    <property type="entry name" value="YspA"/>
</dbReference>
<comment type="caution">
    <text evidence="1">The sequence shown here is derived from an EMBL/GenBank/DDBJ whole genome shotgun (WGS) entry which is preliminary data.</text>
</comment>
<dbReference type="EMBL" id="RBDY01000014">
    <property type="protein sequence ID" value="RKN20348.1"/>
    <property type="molecule type" value="Genomic_DNA"/>
</dbReference>
<name>A0A3A9W0N3_9ACTN</name>
<organism evidence="1 4">
    <name type="scientific">Streptomyces radicis</name>
    <dbReference type="NCBI Taxonomy" id="1750517"/>
    <lineage>
        <taxon>Bacteria</taxon>
        <taxon>Bacillati</taxon>
        <taxon>Actinomycetota</taxon>
        <taxon>Actinomycetes</taxon>
        <taxon>Kitasatosporales</taxon>
        <taxon>Streptomycetaceae</taxon>
        <taxon>Streptomyces</taxon>
    </lineage>
</organism>
<evidence type="ECO:0000313" key="3">
    <source>
        <dbReference type="Proteomes" id="UP000268652"/>
    </source>
</evidence>
<dbReference type="OrthoDB" id="3231229at2"/>
<reference evidence="3 4" key="1">
    <citation type="submission" date="2018-09" db="EMBL/GenBank/DDBJ databases">
        <title>Streptomyces sp. nov. DS1-2, an endophytic actinomycete isolated from roots of Dendrobium scabrilingue.</title>
        <authorList>
            <person name="Kuncharoen N."/>
            <person name="Kudo T."/>
            <person name="Ohkuma M."/>
            <person name="Yuki M."/>
            <person name="Tanasupawat S."/>
        </authorList>
    </citation>
    <scope>NUCLEOTIDE SEQUENCE [LARGE SCALE GENOMIC DNA]</scope>
    <source>
        <strain evidence="1 4">AZ1-7</strain>
        <strain evidence="2 3">DS1-2</strain>
    </source>
</reference>
<sequence length="135" mass="14610">MLAAYRPAELVGVSCVAAGADALFAEAVVEVGGRLVLVIPSRDYRARKVGPEQFRQFDRLVESAHEVVTMPRERADREAYEAAGKELLRRADRLVAVWDGSPPNGRGGTACVVRQAREAGLPVDVVWPEGAARRG</sequence>